<evidence type="ECO:0000259" key="1">
    <source>
        <dbReference type="PROSITE" id="PS50987"/>
    </source>
</evidence>
<evidence type="ECO:0000313" key="3">
    <source>
        <dbReference type="Proteomes" id="UP001208935"/>
    </source>
</evidence>
<dbReference type="Pfam" id="PF12840">
    <property type="entry name" value="HTH_20"/>
    <property type="match status" value="1"/>
</dbReference>
<accession>A0ABT3KX10</accession>
<dbReference type="InterPro" id="IPR036388">
    <property type="entry name" value="WH-like_DNA-bd_sf"/>
</dbReference>
<dbReference type="PANTHER" id="PTHR39168:SF1">
    <property type="entry name" value="TRANSCRIPTIONAL REGULATORY PROTEIN"/>
    <property type="match status" value="1"/>
</dbReference>
<reference evidence="3" key="1">
    <citation type="submission" date="2023-07" db="EMBL/GenBank/DDBJ databases">
        <title>Verminephrobacter genomes.</title>
        <authorList>
            <person name="Lund M.B."/>
        </authorList>
    </citation>
    <scope>NUCLEOTIDE SEQUENCE [LARGE SCALE GENOMIC DNA]</scope>
    <source>
        <strain evidence="3">AtM5-05</strain>
    </source>
</reference>
<dbReference type="InterPro" id="IPR001845">
    <property type="entry name" value="HTH_ArsR_DNA-bd_dom"/>
</dbReference>
<proteinExistence type="predicted"/>
<feature type="domain" description="HTH arsR-type" evidence="1">
    <location>
        <begin position="1"/>
        <end position="93"/>
    </location>
</feature>
<gene>
    <name evidence="2" type="ORF">D5039_17375</name>
</gene>
<dbReference type="InterPro" id="IPR052543">
    <property type="entry name" value="HTH_Metal-responsive_Reg"/>
</dbReference>
<dbReference type="SMART" id="SM00418">
    <property type="entry name" value="HTH_ARSR"/>
    <property type="match status" value="1"/>
</dbReference>
<dbReference type="Gene3D" id="1.10.10.10">
    <property type="entry name" value="Winged helix-like DNA-binding domain superfamily/Winged helix DNA-binding domain"/>
    <property type="match status" value="1"/>
</dbReference>
<comment type="caution">
    <text evidence="2">The sequence shown here is derived from an EMBL/GenBank/DDBJ whole genome shotgun (WGS) entry which is preliminary data.</text>
</comment>
<dbReference type="SUPFAM" id="SSF46785">
    <property type="entry name" value="Winged helix' DNA-binding domain"/>
    <property type="match status" value="1"/>
</dbReference>
<dbReference type="CDD" id="cd00090">
    <property type="entry name" value="HTH_ARSR"/>
    <property type="match status" value="1"/>
</dbReference>
<dbReference type="PANTHER" id="PTHR39168">
    <property type="entry name" value="TRANSCRIPTIONAL REGULATOR-RELATED"/>
    <property type="match status" value="1"/>
</dbReference>
<keyword evidence="3" id="KW-1185">Reference proteome</keyword>
<evidence type="ECO:0000313" key="2">
    <source>
        <dbReference type="EMBL" id="MCW5322853.1"/>
    </source>
</evidence>
<dbReference type="InterPro" id="IPR011991">
    <property type="entry name" value="ArsR-like_HTH"/>
</dbReference>
<dbReference type="InterPro" id="IPR036390">
    <property type="entry name" value="WH_DNA-bd_sf"/>
</dbReference>
<dbReference type="PROSITE" id="PS50987">
    <property type="entry name" value="HTH_ARSR_2"/>
    <property type="match status" value="1"/>
</dbReference>
<dbReference type="Proteomes" id="UP001208935">
    <property type="component" value="Unassembled WGS sequence"/>
</dbReference>
<organism evidence="2 3">
    <name type="scientific">Verminephrobacter aporrectodeae subsp. tuberculatae</name>
    <dbReference type="NCBI Taxonomy" id="1110392"/>
    <lineage>
        <taxon>Bacteria</taxon>
        <taxon>Pseudomonadati</taxon>
        <taxon>Pseudomonadota</taxon>
        <taxon>Betaproteobacteria</taxon>
        <taxon>Burkholderiales</taxon>
        <taxon>Comamonadaceae</taxon>
        <taxon>Verminephrobacter</taxon>
    </lineage>
</organism>
<dbReference type="EMBL" id="QZCW01000003">
    <property type="protein sequence ID" value="MCW5322853.1"/>
    <property type="molecule type" value="Genomic_DNA"/>
</dbReference>
<sequence>MTTHHISTVAHLIGEPVRSVMLISLADGGSWPAGALAEAAGVTAQTASAHLAKLLDGGLLTVQRQGRHRYYRLAGPHVVSALESLAAIGPVTPVWRRTPNRAARQLRFARCCYDHLAGQMGVAMTQAMLGRGLLREGQERAYALTAAGSRWLEELGLDIGDPVLGHDRCARQCLDWTERQHHLAGPLGARLMDAYILWKWMRKTQGSRALAITQQGWSALAQHFGIDRSLDDGMHALPEVSISYRSS</sequence>
<protein>
    <submittedName>
        <fullName evidence="2">ArsR family transcriptional regulator</fullName>
    </submittedName>
</protein>
<name>A0ABT3KX10_9BURK</name>
<dbReference type="RefSeq" id="WP_265282953.1">
    <property type="nucleotide sequence ID" value="NZ_QZCW01000003.1"/>
</dbReference>